<dbReference type="Proteomes" id="UP001333710">
    <property type="component" value="Chromosome"/>
</dbReference>
<evidence type="ECO:0000313" key="6">
    <source>
        <dbReference type="EMBL" id="BDX05801.1"/>
    </source>
</evidence>
<dbReference type="SUPFAM" id="SSF46689">
    <property type="entry name" value="Homeodomain-like"/>
    <property type="match status" value="1"/>
</dbReference>
<evidence type="ECO:0000313" key="7">
    <source>
        <dbReference type="Proteomes" id="UP001333710"/>
    </source>
</evidence>
<organism evidence="6 7">
    <name type="scientific">Planctobacterium marinum</name>
    <dbReference type="NCBI Taxonomy" id="1631968"/>
    <lineage>
        <taxon>Bacteria</taxon>
        <taxon>Pseudomonadati</taxon>
        <taxon>Pseudomonadota</taxon>
        <taxon>Gammaproteobacteria</taxon>
        <taxon>Alteromonadales</taxon>
        <taxon>Alteromonadaceae</taxon>
        <taxon>Planctobacterium</taxon>
    </lineage>
</organism>
<feature type="DNA-binding region" description="H-T-H motif" evidence="4">
    <location>
        <begin position="32"/>
        <end position="51"/>
    </location>
</feature>
<evidence type="ECO:0000256" key="3">
    <source>
        <dbReference type="ARBA" id="ARBA00023163"/>
    </source>
</evidence>
<feature type="domain" description="HTH tetR-type" evidence="5">
    <location>
        <begin position="9"/>
        <end position="69"/>
    </location>
</feature>
<dbReference type="InterPro" id="IPR023772">
    <property type="entry name" value="DNA-bd_HTH_TetR-type_CS"/>
</dbReference>
<dbReference type="Gene3D" id="1.10.357.10">
    <property type="entry name" value="Tetracycline Repressor, domain 2"/>
    <property type="match status" value="1"/>
</dbReference>
<dbReference type="PANTHER" id="PTHR47506">
    <property type="entry name" value="TRANSCRIPTIONAL REGULATORY PROTEIN"/>
    <property type="match status" value="1"/>
</dbReference>
<dbReference type="GO" id="GO:0003677">
    <property type="term" value="F:DNA binding"/>
    <property type="evidence" value="ECO:0007669"/>
    <property type="project" value="UniProtKB-UniRule"/>
</dbReference>
<proteinExistence type="predicted"/>
<dbReference type="PANTHER" id="PTHR47506:SF7">
    <property type="entry name" value="TRANSCRIPTIONAL REGULATORY PROTEIN"/>
    <property type="match status" value="1"/>
</dbReference>
<dbReference type="AlphaFoldDB" id="A0AA48HJD2"/>
<reference evidence="6" key="1">
    <citation type="submission" date="2023-01" db="EMBL/GenBank/DDBJ databases">
        <title>Complete genome sequence of Planctobacterium marinum strain Dej080120_11.</title>
        <authorList>
            <person name="Ueki S."/>
            <person name="Maruyama F."/>
        </authorList>
    </citation>
    <scope>NUCLEOTIDE SEQUENCE</scope>
    <source>
        <strain evidence="6">Dej080120_11</strain>
    </source>
</reference>
<dbReference type="PROSITE" id="PS50977">
    <property type="entry name" value="HTH_TETR_2"/>
    <property type="match status" value="1"/>
</dbReference>
<dbReference type="Pfam" id="PF00440">
    <property type="entry name" value="TetR_N"/>
    <property type="match status" value="1"/>
</dbReference>
<evidence type="ECO:0000259" key="5">
    <source>
        <dbReference type="PROSITE" id="PS50977"/>
    </source>
</evidence>
<sequence length="196" mass="21341">MPYSPEHKLKTRAKIVECARVMFNRHGFVKVSIDDIMAEAGLTRGGFYNHFSSKEELYSEAISSFLFGVGKEWRDNAGVHISSGGRAAVKAMVSAYLSSEHLTDIDRQCPMIALPSDVARASADAKKSYETLLEAMAGLFKNNLDCESQDSEETALALSALCVGGMVLARTLDNKELGAKVTNASRNFALRIANID</sequence>
<dbReference type="InterPro" id="IPR009057">
    <property type="entry name" value="Homeodomain-like_sf"/>
</dbReference>
<dbReference type="PROSITE" id="PS01081">
    <property type="entry name" value="HTH_TETR_1"/>
    <property type="match status" value="1"/>
</dbReference>
<dbReference type="RefSeq" id="WP_338291793.1">
    <property type="nucleotide sequence ID" value="NZ_AP027272.1"/>
</dbReference>
<dbReference type="PRINTS" id="PR00455">
    <property type="entry name" value="HTHTETR"/>
</dbReference>
<keyword evidence="1" id="KW-0805">Transcription regulation</keyword>
<dbReference type="KEGG" id="pmaw:MACH26_13220"/>
<keyword evidence="3" id="KW-0804">Transcription</keyword>
<dbReference type="InterPro" id="IPR036271">
    <property type="entry name" value="Tet_transcr_reg_TetR-rel_C_sf"/>
</dbReference>
<evidence type="ECO:0000256" key="2">
    <source>
        <dbReference type="ARBA" id="ARBA00023125"/>
    </source>
</evidence>
<dbReference type="Gene3D" id="1.10.10.60">
    <property type="entry name" value="Homeodomain-like"/>
    <property type="match status" value="1"/>
</dbReference>
<evidence type="ECO:0000256" key="1">
    <source>
        <dbReference type="ARBA" id="ARBA00023015"/>
    </source>
</evidence>
<name>A0AA48HJD2_9ALTE</name>
<protein>
    <submittedName>
        <fullName evidence="6">TetR family transcriptional regulator</fullName>
    </submittedName>
</protein>
<keyword evidence="7" id="KW-1185">Reference proteome</keyword>
<keyword evidence="2 4" id="KW-0238">DNA-binding</keyword>
<evidence type="ECO:0000256" key="4">
    <source>
        <dbReference type="PROSITE-ProRule" id="PRU00335"/>
    </source>
</evidence>
<dbReference type="InterPro" id="IPR001647">
    <property type="entry name" value="HTH_TetR"/>
</dbReference>
<accession>A0AA48HJD2</accession>
<gene>
    <name evidence="6" type="ORF">MACH26_13220</name>
</gene>
<dbReference type="EMBL" id="AP027272">
    <property type="protein sequence ID" value="BDX05801.1"/>
    <property type="molecule type" value="Genomic_DNA"/>
</dbReference>
<dbReference type="SUPFAM" id="SSF48498">
    <property type="entry name" value="Tetracyclin repressor-like, C-terminal domain"/>
    <property type="match status" value="1"/>
</dbReference>